<evidence type="ECO:0000256" key="2">
    <source>
        <dbReference type="SAM" id="MobiDB-lite"/>
    </source>
</evidence>
<gene>
    <name evidence="4" type="ORF">ATC70_009762</name>
</gene>
<feature type="compositionally biased region" description="Polar residues" evidence="2">
    <location>
        <begin position="448"/>
        <end position="457"/>
    </location>
</feature>
<dbReference type="InterPro" id="IPR053235">
    <property type="entry name" value="Ser_Thr_kinase"/>
</dbReference>
<dbReference type="GeneID" id="89953448"/>
<dbReference type="PANTHER" id="PTHR24361:SF678">
    <property type="entry name" value="SPORULATION-SPECIFIC PROTEIN 1"/>
    <property type="match status" value="1"/>
</dbReference>
<dbReference type="Proteomes" id="UP001304243">
    <property type="component" value="Unassembled WGS sequence"/>
</dbReference>
<keyword evidence="1" id="KW-0547">Nucleotide-binding</keyword>
<dbReference type="AlphaFoldDB" id="A0AAN7DLD6"/>
<keyword evidence="1" id="KW-0067">ATP-binding</keyword>
<feature type="region of interest" description="Disordered" evidence="2">
    <location>
        <begin position="107"/>
        <end position="142"/>
    </location>
</feature>
<accession>A0AAN7DLD6</accession>
<dbReference type="GO" id="GO:0005524">
    <property type="term" value="F:ATP binding"/>
    <property type="evidence" value="ECO:0007669"/>
    <property type="project" value="UniProtKB-UniRule"/>
</dbReference>
<dbReference type="InterPro" id="IPR011009">
    <property type="entry name" value="Kinase-like_dom_sf"/>
</dbReference>
<evidence type="ECO:0000259" key="3">
    <source>
        <dbReference type="PROSITE" id="PS50011"/>
    </source>
</evidence>
<dbReference type="EMBL" id="JASEJX010000012">
    <property type="protein sequence ID" value="KAK4519526.1"/>
    <property type="molecule type" value="Genomic_DNA"/>
</dbReference>
<evidence type="ECO:0000313" key="4">
    <source>
        <dbReference type="EMBL" id="KAK4519526.1"/>
    </source>
</evidence>
<feature type="region of interest" description="Disordered" evidence="2">
    <location>
        <begin position="184"/>
        <end position="206"/>
    </location>
</feature>
<dbReference type="SMART" id="SM00220">
    <property type="entry name" value="S_TKc"/>
    <property type="match status" value="1"/>
</dbReference>
<dbReference type="InterPro" id="IPR017441">
    <property type="entry name" value="Protein_kinase_ATP_BS"/>
</dbReference>
<protein>
    <recommendedName>
        <fullName evidence="3">Protein kinase domain-containing protein</fullName>
    </recommendedName>
</protein>
<sequence length="833" mass="94648">MDILRALFLSNSNKENTSAVEPIKTTADQSIEFMSKLDLRILSWELRINYHKNKETASALPLPIQKWLKQQQEQFPHADWIINQVEKLILDEIKDSPAAIKEIVSKAADQRKRDQPAAKAPTQAKVPKDADSIDRCPQVKPVRGCPPGNTYPLAHNERNPFHNFANLQFNKKKILGVFGMECDASPNDSGSSSEEENRTPSNGFHDMPRDWNEVIIKEEEEVNVPAVHNAIAQLISPLPQAGVPVSTAAAVMAHPQPQEMMVAPANIHYVAANGQNPAQVVNNNGNIWQPLHGVPAWQLNQQHTPLIYTPCIQQQQPQQELFPGPTGEGFRVIGGHPPQHQQYQQQQGQYINPQGFLPYQYEHGPQHYQPVAANRHRQETEQEMRKRLQKFYNGYYKRHYENQMKAYQRQCQQQQQAQYQPQQAMSQQQQPPAPRRPQPLVEQRQQHQEAAQGNTPYVSAQVIDMGGAEYANVSIHQVDRLPDNWFASYQTAFGDFCNDLMPRLGNKFVLGASSAKIECINAIGSGVNGDIHVVQYLEEPPASAPKPIQYVMKKVRFANYVQCKETHVIGKKMALHLGAEEEVFGLTLDHPNLMKLHQVFLNQDDLNLEIIMPRMTASLSKLGSVLRQENAFPYEEKVVWYIMHEFLQGLAYLHGNGRFHGDIKPANILVTETGEIKLTDFGLCGRIDEVCHHLRGTPLYLAPEVAATEFDSYAKYGYKSDMYSAGIMMYELAVGDPLSEGCPFDYEGLHSQQGWKWLASREPVITKDVSSQYKELLTLLLHRDPNERPSPIFLLENTEFFNDFRFLQKKEVAKLKFINLIKVYASIEVMNKV</sequence>
<reference evidence="4 5" key="1">
    <citation type="submission" date="2022-11" db="EMBL/GenBank/DDBJ databases">
        <title>Mucor velutinosus strain NIH1002 WGS.</title>
        <authorList>
            <person name="Subramanian P."/>
            <person name="Mullikin J.C."/>
            <person name="Segre J.A."/>
            <person name="Zelazny A.M."/>
        </authorList>
    </citation>
    <scope>NUCLEOTIDE SEQUENCE [LARGE SCALE GENOMIC DNA]</scope>
    <source>
        <strain evidence="4 5">NIH1002</strain>
    </source>
</reference>
<feature type="domain" description="Protein kinase" evidence="3">
    <location>
        <begin position="517"/>
        <end position="801"/>
    </location>
</feature>
<evidence type="ECO:0000313" key="5">
    <source>
        <dbReference type="Proteomes" id="UP001304243"/>
    </source>
</evidence>
<dbReference type="PROSITE" id="PS00107">
    <property type="entry name" value="PROTEIN_KINASE_ATP"/>
    <property type="match status" value="1"/>
</dbReference>
<dbReference type="GO" id="GO:0005737">
    <property type="term" value="C:cytoplasm"/>
    <property type="evidence" value="ECO:0007669"/>
    <property type="project" value="TreeGrafter"/>
</dbReference>
<comment type="caution">
    <text evidence="4">The sequence shown here is derived from an EMBL/GenBank/DDBJ whole genome shotgun (WGS) entry which is preliminary data.</text>
</comment>
<dbReference type="Pfam" id="PF00069">
    <property type="entry name" value="Pkinase"/>
    <property type="match status" value="1"/>
</dbReference>
<feature type="binding site" evidence="1">
    <location>
        <position position="553"/>
    </location>
    <ligand>
        <name>ATP</name>
        <dbReference type="ChEBI" id="CHEBI:30616"/>
    </ligand>
</feature>
<name>A0AAN7DLD6_9FUNG</name>
<feature type="region of interest" description="Disordered" evidence="2">
    <location>
        <begin position="407"/>
        <end position="457"/>
    </location>
</feature>
<dbReference type="PANTHER" id="PTHR24361">
    <property type="entry name" value="MITOGEN-ACTIVATED KINASE KINASE KINASE"/>
    <property type="match status" value="1"/>
</dbReference>
<dbReference type="CDD" id="cd00180">
    <property type="entry name" value="PKc"/>
    <property type="match status" value="1"/>
</dbReference>
<proteinExistence type="predicted"/>
<keyword evidence="5" id="KW-1185">Reference proteome</keyword>
<dbReference type="GO" id="GO:0004674">
    <property type="term" value="F:protein serine/threonine kinase activity"/>
    <property type="evidence" value="ECO:0007669"/>
    <property type="project" value="TreeGrafter"/>
</dbReference>
<dbReference type="Gene3D" id="1.10.510.10">
    <property type="entry name" value="Transferase(Phosphotransferase) domain 1"/>
    <property type="match status" value="1"/>
</dbReference>
<dbReference type="InterPro" id="IPR000719">
    <property type="entry name" value="Prot_kinase_dom"/>
</dbReference>
<dbReference type="SUPFAM" id="SSF56112">
    <property type="entry name" value="Protein kinase-like (PK-like)"/>
    <property type="match status" value="1"/>
</dbReference>
<feature type="compositionally biased region" description="Low complexity" evidence="2">
    <location>
        <begin position="408"/>
        <end position="430"/>
    </location>
</feature>
<evidence type="ECO:0000256" key="1">
    <source>
        <dbReference type="PROSITE-ProRule" id="PRU10141"/>
    </source>
</evidence>
<organism evidence="4 5">
    <name type="scientific">Mucor velutinosus</name>
    <dbReference type="NCBI Taxonomy" id="708070"/>
    <lineage>
        <taxon>Eukaryota</taxon>
        <taxon>Fungi</taxon>
        <taxon>Fungi incertae sedis</taxon>
        <taxon>Mucoromycota</taxon>
        <taxon>Mucoromycotina</taxon>
        <taxon>Mucoromycetes</taxon>
        <taxon>Mucorales</taxon>
        <taxon>Mucorineae</taxon>
        <taxon>Mucoraceae</taxon>
        <taxon>Mucor</taxon>
    </lineage>
</organism>
<dbReference type="RefSeq" id="XP_064686192.1">
    <property type="nucleotide sequence ID" value="XM_064828990.1"/>
</dbReference>
<dbReference type="PROSITE" id="PS50011">
    <property type="entry name" value="PROTEIN_KINASE_DOM"/>
    <property type="match status" value="1"/>
</dbReference>